<proteinExistence type="predicted"/>
<sequence length="237" mass="27695">MNRDMIKMIYFDLDHTLWDFENNSKSALRLVYNNYRNLLNSINTEAFISTYQKINTQLWDLYRKKEISQEELKLLRFDLTLKTLGIEYNESLIQEINDVYLDTLSKQEMLINGAKDVLEYLCGKYKLGILTNGFRKTQLAKLNSSGIDKYFKILVSSEDIGFPKPDEKIFSYAQKVSGYPKEKIAYIGDDLENDILPAIKFGMHAIWFKNNNSFISNLPIKDNIVIIDHLSELKDIF</sequence>
<dbReference type="GO" id="GO:0008253">
    <property type="term" value="F:5'-nucleotidase activity"/>
    <property type="evidence" value="ECO:0007669"/>
    <property type="project" value="InterPro"/>
</dbReference>
<dbReference type="SUPFAM" id="SSF56784">
    <property type="entry name" value="HAD-like"/>
    <property type="match status" value="1"/>
</dbReference>
<dbReference type="InterPro" id="IPR036412">
    <property type="entry name" value="HAD-like_sf"/>
</dbReference>
<dbReference type="InterPro" id="IPR023214">
    <property type="entry name" value="HAD_sf"/>
</dbReference>
<dbReference type="InterPro" id="IPR041492">
    <property type="entry name" value="HAD_2"/>
</dbReference>
<gene>
    <name evidence="1" type="ORF">DTL3_0471</name>
</gene>
<accession>A0A0C7P1F6</accession>
<dbReference type="EMBL" id="LN824141">
    <property type="protein sequence ID" value="CEP77794.1"/>
    <property type="molecule type" value="Genomic_DNA"/>
</dbReference>
<dbReference type="InterPro" id="IPR052550">
    <property type="entry name" value="Pyrimidine_5'-ntase_YjjG"/>
</dbReference>
<dbReference type="SFLD" id="SFLDS00003">
    <property type="entry name" value="Haloacid_Dehalogenase"/>
    <property type="match status" value="1"/>
</dbReference>
<dbReference type="InterPro" id="IPR023198">
    <property type="entry name" value="PGP-like_dom2"/>
</dbReference>
<dbReference type="RefSeq" id="WP_052670283.1">
    <property type="nucleotide sequence ID" value="NZ_LN824141.1"/>
</dbReference>
<evidence type="ECO:0000313" key="1">
    <source>
        <dbReference type="EMBL" id="CEP77794.1"/>
    </source>
</evidence>
<dbReference type="OrthoDB" id="9794086at2"/>
<name>A0A0C7P1F6_DEFTU</name>
<dbReference type="PANTHER" id="PTHR47478:SF1">
    <property type="entry name" value="PYRIMIDINE 5'-NUCLEOTIDASE YJJG"/>
    <property type="match status" value="1"/>
</dbReference>
<dbReference type="AlphaFoldDB" id="A0A0C7P1F6"/>
<keyword evidence="1" id="KW-0378">Hydrolase</keyword>
<dbReference type="KEGG" id="dtn:DTL3_0471"/>
<dbReference type="NCBIfam" id="TIGR01549">
    <property type="entry name" value="HAD-SF-IA-v1"/>
    <property type="match status" value="1"/>
</dbReference>
<keyword evidence="2" id="KW-1185">Reference proteome</keyword>
<organism evidence="1 2">
    <name type="scientific">Defluviitoga tunisiensis</name>
    <dbReference type="NCBI Taxonomy" id="1006576"/>
    <lineage>
        <taxon>Bacteria</taxon>
        <taxon>Thermotogati</taxon>
        <taxon>Thermotogota</taxon>
        <taxon>Thermotogae</taxon>
        <taxon>Petrotogales</taxon>
        <taxon>Petrotogaceae</taxon>
        <taxon>Defluviitoga</taxon>
    </lineage>
</organism>
<dbReference type="Gene3D" id="3.40.50.1000">
    <property type="entry name" value="HAD superfamily/HAD-like"/>
    <property type="match status" value="1"/>
</dbReference>
<reference evidence="2" key="1">
    <citation type="submission" date="2014-11" db="EMBL/GenBank/DDBJ databases">
        <authorList>
            <person name="Wibberg D."/>
        </authorList>
    </citation>
    <scope>NUCLEOTIDE SEQUENCE [LARGE SCALE GENOMIC DNA]</scope>
    <source>
        <strain evidence="2">L3</strain>
    </source>
</reference>
<dbReference type="Gene3D" id="1.10.150.240">
    <property type="entry name" value="Putative phosphatase, domain 2"/>
    <property type="match status" value="1"/>
</dbReference>
<dbReference type="PRINTS" id="PR00413">
    <property type="entry name" value="HADHALOGNASE"/>
</dbReference>
<protein>
    <submittedName>
        <fullName evidence="1">HAD family hydrolase</fullName>
    </submittedName>
</protein>
<dbReference type="Pfam" id="PF13419">
    <property type="entry name" value="HAD_2"/>
    <property type="match status" value="1"/>
</dbReference>
<dbReference type="SFLD" id="SFLDG01129">
    <property type="entry name" value="C1.5:_HAD__Beta-PGM__Phosphata"/>
    <property type="match status" value="1"/>
</dbReference>
<dbReference type="HOGENOM" id="CLU_045011_8_1_0"/>
<dbReference type="STRING" id="1006576.DTL3_0471"/>
<dbReference type="PANTHER" id="PTHR47478">
    <property type="match status" value="1"/>
</dbReference>
<dbReference type="Proteomes" id="UP000032809">
    <property type="component" value="Chromosome I"/>
</dbReference>
<evidence type="ECO:0000313" key="2">
    <source>
        <dbReference type="Proteomes" id="UP000032809"/>
    </source>
</evidence>
<dbReference type="InterPro" id="IPR006439">
    <property type="entry name" value="HAD-SF_hydro_IA"/>
</dbReference>
<dbReference type="NCBIfam" id="TIGR02254">
    <property type="entry name" value="YjjG_YfnB"/>
    <property type="match status" value="1"/>
</dbReference>
<dbReference type="InterPro" id="IPR011951">
    <property type="entry name" value="HAD-SF_hydro_IA_YjjG/PynA"/>
</dbReference>
<dbReference type="NCBIfam" id="TIGR01509">
    <property type="entry name" value="HAD-SF-IA-v3"/>
    <property type="match status" value="1"/>
</dbReference>